<feature type="compositionally biased region" description="Basic residues" evidence="1">
    <location>
        <begin position="334"/>
        <end position="343"/>
    </location>
</feature>
<evidence type="ECO:0000313" key="3">
    <source>
        <dbReference type="Proteomes" id="UP000002630"/>
    </source>
</evidence>
<dbReference type="AlphaFoldDB" id="D8LNC4"/>
<accession>D8LNC4</accession>
<keyword evidence="3" id="KW-1185">Reference proteome</keyword>
<dbReference type="EMBL" id="FN648641">
    <property type="protein sequence ID" value="CBN77281.1"/>
    <property type="molecule type" value="Genomic_DNA"/>
</dbReference>
<proteinExistence type="predicted"/>
<feature type="compositionally biased region" description="Gly residues" evidence="1">
    <location>
        <begin position="144"/>
        <end position="157"/>
    </location>
</feature>
<feature type="compositionally biased region" description="Low complexity" evidence="1">
    <location>
        <begin position="378"/>
        <end position="394"/>
    </location>
</feature>
<dbReference type="EMBL" id="FN649747">
    <property type="protein sequence ID" value="CBN77281.1"/>
    <property type="molecule type" value="Genomic_DNA"/>
</dbReference>
<feature type="compositionally biased region" description="Basic and acidic residues" evidence="1">
    <location>
        <begin position="198"/>
        <end position="213"/>
    </location>
</feature>
<evidence type="ECO:0000313" key="2">
    <source>
        <dbReference type="EMBL" id="CBN77281.1"/>
    </source>
</evidence>
<feature type="compositionally biased region" description="Basic and acidic residues" evidence="1">
    <location>
        <begin position="263"/>
        <end position="276"/>
    </location>
</feature>
<feature type="compositionally biased region" description="Low complexity" evidence="1">
    <location>
        <begin position="79"/>
        <end position="93"/>
    </location>
</feature>
<evidence type="ECO:0000256" key="1">
    <source>
        <dbReference type="SAM" id="MobiDB-lite"/>
    </source>
</evidence>
<feature type="compositionally biased region" description="Low complexity" evidence="1">
    <location>
        <begin position="344"/>
        <end position="356"/>
    </location>
</feature>
<feature type="compositionally biased region" description="Low complexity" evidence="1">
    <location>
        <begin position="158"/>
        <end position="197"/>
    </location>
</feature>
<feature type="region of interest" description="Disordered" evidence="1">
    <location>
        <begin position="318"/>
        <end position="419"/>
    </location>
</feature>
<feature type="compositionally biased region" description="Acidic residues" evidence="1">
    <location>
        <begin position="277"/>
        <end position="287"/>
    </location>
</feature>
<dbReference type="Proteomes" id="UP000002630">
    <property type="component" value="Linkage Group LG22"/>
</dbReference>
<name>D8LNC4_ECTSI</name>
<sequence>MCLLVYIHTYIPAHLEPLPCFFLFVTAPGIAGAWGQEAAQPSWGGKNNSYQQQAFNTFRRAPSPFGSHGPDGRYRQPRAPTTTTAAPAAAAAAVDREENGADVPLPGRRGAGDGGSNDVGLASRSDGSAEASASCSPGDRAGGDEGGGVSNVGGGDSSGSTRSAEASAAAEAAAAAVPVPVPAKGAPAPAADAAAVKPSHENDERGLRGKDESATEACSERSASSTSYSIAWTAAASRVEGGDDRGAGPREAAAVEMSQQRGCVEERGWGSGRDDAGGDELGEEGGDPDQGWAMSAEWEEYLRNSPGVSRYLEGVPAKAYTWKDGRGGGGKGNGSKRGRKKRGTGSSTSDNGSSSGIVAADLDPTMTTDNRGHTNTKQQQQQQLKGGKAPPRGGKSSGKKRSPKERGKSNNNDDDEAASRALDLELAKIEAHALLYAQQQQHRPLEDAMRAPPTI</sequence>
<organism evidence="2 3">
    <name type="scientific">Ectocarpus siliculosus</name>
    <name type="common">Brown alga</name>
    <name type="synonym">Conferva siliculosa</name>
    <dbReference type="NCBI Taxonomy" id="2880"/>
    <lineage>
        <taxon>Eukaryota</taxon>
        <taxon>Sar</taxon>
        <taxon>Stramenopiles</taxon>
        <taxon>Ochrophyta</taxon>
        <taxon>PX clade</taxon>
        <taxon>Phaeophyceae</taxon>
        <taxon>Ectocarpales</taxon>
        <taxon>Ectocarpaceae</taxon>
        <taxon>Ectocarpus</taxon>
    </lineage>
</organism>
<reference evidence="2 3" key="1">
    <citation type="journal article" date="2010" name="Nature">
        <title>The Ectocarpus genome and the independent evolution of multicellularity in brown algae.</title>
        <authorList>
            <person name="Cock J.M."/>
            <person name="Sterck L."/>
            <person name="Rouze P."/>
            <person name="Scornet D."/>
            <person name="Allen A.E."/>
            <person name="Amoutzias G."/>
            <person name="Anthouard V."/>
            <person name="Artiguenave F."/>
            <person name="Aury J.M."/>
            <person name="Badger J.H."/>
            <person name="Beszteri B."/>
            <person name="Billiau K."/>
            <person name="Bonnet E."/>
            <person name="Bothwell J.H."/>
            <person name="Bowler C."/>
            <person name="Boyen C."/>
            <person name="Brownlee C."/>
            <person name="Carrano C.J."/>
            <person name="Charrier B."/>
            <person name="Cho G.Y."/>
            <person name="Coelho S.M."/>
            <person name="Collen J."/>
            <person name="Corre E."/>
            <person name="Da Silva C."/>
            <person name="Delage L."/>
            <person name="Delaroque N."/>
            <person name="Dittami S.M."/>
            <person name="Doulbeau S."/>
            <person name="Elias M."/>
            <person name="Farnham G."/>
            <person name="Gachon C.M."/>
            <person name="Gschloessl B."/>
            <person name="Heesch S."/>
            <person name="Jabbari K."/>
            <person name="Jubin C."/>
            <person name="Kawai H."/>
            <person name="Kimura K."/>
            <person name="Kloareg B."/>
            <person name="Kupper F.C."/>
            <person name="Lang D."/>
            <person name="Le Bail A."/>
            <person name="Leblanc C."/>
            <person name="Lerouge P."/>
            <person name="Lohr M."/>
            <person name="Lopez P.J."/>
            <person name="Martens C."/>
            <person name="Maumus F."/>
            <person name="Michel G."/>
            <person name="Miranda-Saavedra D."/>
            <person name="Morales J."/>
            <person name="Moreau H."/>
            <person name="Motomura T."/>
            <person name="Nagasato C."/>
            <person name="Napoli C.A."/>
            <person name="Nelson D.R."/>
            <person name="Nyvall-Collen P."/>
            <person name="Peters A.F."/>
            <person name="Pommier C."/>
            <person name="Potin P."/>
            <person name="Poulain J."/>
            <person name="Quesneville H."/>
            <person name="Read B."/>
            <person name="Rensing S.A."/>
            <person name="Ritter A."/>
            <person name="Rousvoal S."/>
            <person name="Samanta M."/>
            <person name="Samson G."/>
            <person name="Schroeder D.C."/>
            <person name="Segurens B."/>
            <person name="Strittmatter M."/>
            <person name="Tonon T."/>
            <person name="Tregear J.W."/>
            <person name="Valentin K."/>
            <person name="von Dassow P."/>
            <person name="Yamagishi T."/>
            <person name="Van de Peer Y."/>
            <person name="Wincker P."/>
        </authorList>
    </citation>
    <scope>NUCLEOTIDE SEQUENCE [LARGE SCALE GENOMIC DNA]</scope>
    <source>
        <strain evidence="3">Ec32 / CCAP1310/4</strain>
    </source>
</reference>
<feature type="compositionally biased region" description="Polar residues" evidence="1">
    <location>
        <begin position="365"/>
        <end position="377"/>
    </location>
</feature>
<dbReference type="InParanoid" id="D8LNC4"/>
<protein>
    <submittedName>
        <fullName evidence="2">Uncharacterized protein</fullName>
    </submittedName>
</protein>
<dbReference type="OrthoDB" id="10502577at2759"/>
<feature type="region of interest" description="Disordered" evidence="1">
    <location>
        <begin position="59"/>
        <end position="298"/>
    </location>
</feature>
<gene>
    <name evidence="2" type="ORF">Esi_0044_0052</name>
</gene>
<feature type="compositionally biased region" description="Polar residues" evidence="1">
    <location>
        <begin position="221"/>
        <end position="230"/>
    </location>
</feature>